<dbReference type="PROSITE" id="PS00135">
    <property type="entry name" value="TRYPSIN_SER"/>
    <property type="match status" value="1"/>
</dbReference>
<dbReference type="PANTHER" id="PTHR24260">
    <property type="match status" value="1"/>
</dbReference>
<accession>A0A183C9W1</accession>
<keyword evidence="3" id="KW-1185">Reference proteome</keyword>
<protein>
    <submittedName>
        <fullName evidence="4">Peptidase S1 domain-containing protein</fullName>
    </submittedName>
</protein>
<dbReference type="SMART" id="SM00020">
    <property type="entry name" value="Tryp_SPc"/>
    <property type="match status" value="1"/>
</dbReference>
<dbReference type="Proteomes" id="UP000050741">
    <property type="component" value="Unassembled WGS sequence"/>
</dbReference>
<reference evidence="3" key="2">
    <citation type="submission" date="2014-05" db="EMBL/GenBank/DDBJ databases">
        <title>The genome and life-stage specific transcriptomes of Globodera pallida elucidate key aspects of plant parasitism by a cyst nematode.</title>
        <authorList>
            <person name="Cotton J.A."/>
            <person name="Lilley C.J."/>
            <person name="Jones L.M."/>
            <person name="Kikuchi T."/>
            <person name="Reid A.J."/>
            <person name="Thorpe P."/>
            <person name="Tsai I.J."/>
            <person name="Beasley H."/>
            <person name="Blok V."/>
            <person name="Cock P.J.A."/>
            <person name="Van den Akker S.E."/>
            <person name="Holroyd N."/>
            <person name="Hunt M."/>
            <person name="Mantelin S."/>
            <person name="Naghra H."/>
            <person name="Pain A."/>
            <person name="Palomares-Rius J.E."/>
            <person name="Zarowiecki M."/>
            <person name="Berriman M."/>
            <person name="Jones J.T."/>
            <person name="Urwin P.E."/>
        </authorList>
    </citation>
    <scope>NUCLEOTIDE SEQUENCE [LARGE SCALE GENOMIC DNA]</scope>
    <source>
        <strain evidence="3">Lindley</strain>
    </source>
</reference>
<keyword evidence="1" id="KW-1015">Disulfide bond</keyword>
<reference evidence="4" key="3">
    <citation type="submission" date="2016-06" db="UniProtKB">
        <authorList>
            <consortium name="WormBaseParasite"/>
        </authorList>
    </citation>
    <scope>IDENTIFICATION</scope>
</reference>
<dbReference type="Pfam" id="PF00089">
    <property type="entry name" value="Trypsin"/>
    <property type="match status" value="1"/>
</dbReference>
<evidence type="ECO:0000313" key="4">
    <source>
        <dbReference type="WBParaSite" id="GPLIN_000965900"/>
    </source>
</evidence>
<dbReference type="InterPro" id="IPR051333">
    <property type="entry name" value="CLIP_Serine_Protease"/>
</dbReference>
<dbReference type="GO" id="GO:0004252">
    <property type="term" value="F:serine-type endopeptidase activity"/>
    <property type="evidence" value="ECO:0007669"/>
    <property type="project" value="InterPro"/>
</dbReference>
<dbReference type="Gene3D" id="2.40.10.10">
    <property type="entry name" value="Trypsin-like serine proteases"/>
    <property type="match status" value="1"/>
</dbReference>
<dbReference type="InterPro" id="IPR001254">
    <property type="entry name" value="Trypsin_dom"/>
</dbReference>
<dbReference type="WBParaSite" id="GPLIN_000965900">
    <property type="protein sequence ID" value="GPLIN_000965900"/>
    <property type="gene ID" value="GPLIN_000965900"/>
</dbReference>
<dbReference type="GO" id="GO:0006508">
    <property type="term" value="P:proteolysis"/>
    <property type="evidence" value="ECO:0007669"/>
    <property type="project" value="InterPro"/>
</dbReference>
<dbReference type="PROSITE" id="PS50240">
    <property type="entry name" value="TRYPSIN_DOM"/>
    <property type="match status" value="1"/>
</dbReference>
<name>A0A183C9W1_GLOPA</name>
<dbReference type="InterPro" id="IPR033116">
    <property type="entry name" value="TRYPSIN_SER"/>
</dbReference>
<dbReference type="InterPro" id="IPR009003">
    <property type="entry name" value="Peptidase_S1_PA"/>
</dbReference>
<evidence type="ECO:0000313" key="3">
    <source>
        <dbReference type="Proteomes" id="UP000050741"/>
    </source>
</evidence>
<dbReference type="PANTHER" id="PTHR24260:SF132">
    <property type="entry name" value="PEPTIDASE S1 DOMAIN-CONTAINING PROTEIN"/>
    <property type="match status" value="1"/>
</dbReference>
<dbReference type="InterPro" id="IPR043504">
    <property type="entry name" value="Peptidase_S1_PA_chymotrypsin"/>
</dbReference>
<dbReference type="InterPro" id="IPR001314">
    <property type="entry name" value="Peptidase_S1A"/>
</dbReference>
<evidence type="ECO:0000259" key="2">
    <source>
        <dbReference type="PROSITE" id="PS50240"/>
    </source>
</evidence>
<dbReference type="AlphaFoldDB" id="A0A183C9W1"/>
<evidence type="ECO:0000256" key="1">
    <source>
        <dbReference type="ARBA" id="ARBA00023157"/>
    </source>
</evidence>
<feature type="domain" description="Peptidase S1" evidence="2">
    <location>
        <begin position="193"/>
        <end position="430"/>
    </location>
</feature>
<reference evidence="3" key="1">
    <citation type="submission" date="2013-12" db="EMBL/GenBank/DDBJ databases">
        <authorList>
            <person name="Aslett M."/>
        </authorList>
    </citation>
    <scope>NUCLEOTIDE SEQUENCE [LARGE SCALE GENOMIC DNA]</scope>
    <source>
        <strain evidence="3">Lindley</strain>
    </source>
</reference>
<dbReference type="PRINTS" id="PR00722">
    <property type="entry name" value="CHYMOTRYPSIN"/>
</dbReference>
<sequence length="435" mass="48253">MSKSMKIINSNNENGIEWIKPKLGQTYTNNSSMDRAAWPIRTGAVAMVKNGQSNECAKNAKEIQFLFTNGKVIVGNESFSIKNDTDEWHLKFDLHQISDKILTIDGAEKEPLEFGKEIFGQLKLGPFLNDYAGLWLLGVDLLPHLGQKLTEITLRAPAECELRAFKQQQPNCVTFDDKNAHRLPGGGPINALISGGHQIDIAIMPWTVYYFGISIKDTTERYYACSGSLISPEFVLLAAHCFTDQPEGNIFLLGFNSSQDFSGDDYNGILKKYNRQYNFNVFIHPQFNPHIGSSAYDLALIKLNDSIEESIYPICLHCGSAKNFRSGRAIIAGWGHTTESCKGSTESSKQLMGRFAQLIKCEPPNKSKKFCIEASTVQKGDSGGALLANNGTNFVQIGVLSSGICDKQTNTSLNNEYARLDGYWIEEITGIICHY</sequence>
<organism evidence="3 4">
    <name type="scientific">Globodera pallida</name>
    <name type="common">Potato cyst nematode worm</name>
    <name type="synonym">Heterodera pallida</name>
    <dbReference type="NCBI Taxonomy" id="36090"/>
    <lineage>
        <taxon>Eukaryota</taxon>
        <taxon>Metazoa</taxon>
        <taxon>Ecdysozoa</taxon>
        <taxon>Nematoda</taxon>
        <taxon>Chromadorea</taxon>
        <taxon>Rhabditida</taxon>
        <taxon>Tylenchina</taxon>
        <taxon>Tylenchomorpha</taxon>
        <taxon>Tylenchoidea</taxon>
        <taxon>Heteroderidae</taxon>
        <taxon>Heteroderinae</taxon>
        <taxon>Globodera</taxon>
    </lineage>
</organism>
<proteinExistence type="predicted"/>
<dbReference type="SUPFAM" id="SSF50494">
    <property type="entry name" value="Trypsin-like serine proteases"/>
    <property type="match status" value="1"/>
</dbReference>